<comment type="caution">
    <text evidence="2">The sequence shown here is derived from an EMBL/GenBank/DDBJ whole genome shotgun (WGS) entry which is preliminary data.</text>
</comment>
<sequence length="150" mass="16485">MSENRSEMFFVGALITSALGGILVLATRLAGFDGSNYYLGVLLYGGIGAFSGVYSILILLAGFLLIYCMIISILVLKFPEKIPDRKYVKYGLYASAGAFILTIINGIIFAVVATDEEWWWWFEAGFYGGVIGGLLTAIFYYMGEKELVLP</sequence>
<keyword evidence="1" id="KW-0812">Transmembrane</keyword>
<keyword evidence="1" id="KW-0472">Membrane</keyword>
<feature type="transmembrane region" description="Helical" evidence="1">
    <location>
        <begin position="118"/>
        <end position="142"/>
    </location>
</feature>
<dbReference type="AlphaFoldDB" id="A0A0F9T7F7"/>
<keyword evidence="1" id="KW-1133">Transmembrane helix</keyword>
<gene>
    <name evidence="2" type="ORF">LCGC14_0688560</name>
</gene>
<feature type="transmembrane region" description="Helical" evidence="1">
    <location>
        <begin position="90"/>
        <end position="112"/>
    </location>
</feature>
<protein>
    <submittedName>
        <fullName evidence="2">Uncharacterized protein</fullName>
    </submittedName>
</protein>
<evidence type="ECO:0000256" key="1">
    <source>
        <dbReference type="SAM" id="Phobius"/>
    </source>
</evidence>
<evidence type="ECO:0000313" key="2">
    <source>
        <dbReference type="EMBL" id="KKN44906.1"/>
    </source>
</evidence>
<proteinExistence type="predicted"/>
<organism evidence="2">
    <name type="scientific">marine sediment metagenome</name>
    <dbReference type="NCBI Taxonomy" id="412755"/>
    <lineage>
        <taxon>unclassified sequences</taxon>
        <taxon>metagenomes</taxon>
        <taxon>ecological metagenomes</taxon>
    </lineage>
</organism>
<reference evidence="2" key="1">
    <citation type="journal article" date="2015" name="Nature">
        <title>Complex archaea that bridge the gap between prokaryotes and eukaryotes.</title>
        <authorList>
            <person name="Spang A."/>
            <person name="Saw J.H."/>
            <person name="Jorgensen S.L."/>
            <person name="Zaremba-Niedzwiedzka K."/>
            <person name="Martijn J."/>
            <person name="Lind A.E."/>
            <person name="van Eijk R."/>
            <person name="Schleper C."/>
            <person name="Guy L."/>
            <person name="Ettema T.J."/>
        </authorList>
    </citation>
    <scope>NUCLEOTIDE SEQUENCE</scope>
</reference>
<feature type="transmembrane region" description="Helical" evidence="1">
    <location>
        <begin position="52"/>
        <end position="78"/>
    </location>
</feature>
<accession>A0A0F9T7F7</accession>
<name>A0A0F9T7F7_9ZZZZ</name>
<dbReference type="EMBL" id="LAZR01001421">
    <property type="protein sequence ID" value="KKN44906.1"/>
    <property type="molecule type" value="Genomic_DNA"/>
</dbReference>
<feature type="transmembrane region" description="Helical" evidence="1">
    <location>
        <begin position="9"/>
        <end position="32"/>
    </location>
</feature>